<dbReference type="EMBL" id="CADCXV010001116">
    <property type="protein sequence ID" value="CAB0041399.1"/>
    <property type="molecule type" value="Genomic_DNA"/>
</dbReference>
<dbReference type="InterPro" id="IPR056953">
    <property type="entry name" value="CUT_N"/>
</dbReference>
<proteinExistence type="predicted"/>
<evidence type="ECO:0000256" key="1">
    <source>
        <dbReference type="SAM" id="MobiDB-lite"/>
    </source>
</evidence>
<dbReference type="PROSITE" id="PS51034">
    <property type="entry name" value="ZP_2"/>
    <property type="match status" value="1"/>
</dbReference>
<evidence type="ECO:0000256" key="2">
    <source>
        <dbReference type="SAM" id="Phobius"/>
    </source>
</evidence>
<dbReference type="SMART" id="SM00241">
    <property type="entry name" value="ZP"/>
    <property type="match status" value="1"/>
</dbReference>
<organism evidence="4 5">
    <name type="scientific">Trichogramma brassicae</name>
    <dbReference type="NCBI Taxonomy" id="86971"/>
    <lineage>
        <taxon>Eukaryota</taxon>
        <taxon>Metazoa</taxon>
        <taxon>Ecdysozoa</taxon>
        <taxon>Arthropoda</taxon>
        <taxon>Hexapoda</taxon>
        <taxon>Insecta</taxon>
        <taxon>Pterygota</taxon>
        <taxon>Neoptera</taxon>
        <taxon>Endopterygota</taxon>
        <taxon>Hymenoptera</taxon>
        <taxon>Apocrita</taxon>
        <taxon>Proctotrupomorpha</taxon>
        <taxon>Chalcidoidea</taxon>
        <taxon>Trichogrammatidae</taxon>
        <taxon>Trichogramma</taxon>
    </lineage>
</organism>
<feature type="region of interest" description="Disordered" evidence="1">
    <location>
        <begin position="666"/>
        <end position="764"/>
    </location>
</feature>
<evidence type="ECO:0000259" key="3">
    <source>
        <dbReference type="PROSITE" id="PS51034"/>
    </source>
</evidence>
<reference evidence="4 5" key="1">
    <citation type="submission" date="2020-02" db="EMBL/GenBank/DDBJ databases">
        <authorList>
            <person name="Ferguson B K."/>
        </authorList>
    </citation>
    <scope>NUCLEOTIDE SEQUENCE [LARGE SCALE GENOMIC DNA]</scope>
</reference>
<keyword evidence="2" id="KW-0472">Membrane</keyword>
<name>A0A6H5IZI6_9HYME</name>
<dbReference type="PANTHER" id="PTHR46560:SF2">
    <property type="entry name" value="DUSKY-LIKE, ISOFORM A"/>
    <property type="match status" value="1"/>
</dbReference>
<protein>
    <recommendedName>
        <fullName evidence="3">ZP domain-containing protein</fullName>
    </recommendedName>
</protein>
<dbReference type="Proteomes" id="UP000479190">
    <property type="component" value="Unassembled WGS sequence"/>
</dbReference>
<evidence type="ECO:0000313" key="5">
    <source>
        <dbReference type="Proteomes" id="UP000479190"/>
    </source>
</evidence>
<dbReference type="PANTHER" id="PTHR46560">
    <property type="entry name" value="CYPHER, ISOFORM B"/>
    <property type="match status" value="1"/>
</dbReference>
<keyword evidence="2" id="KW-0812">Transmembrane</keyword>
<evidence type="ECO:0000313" key="4">
    <source>
        <dbReference type="EMBL" id="CAB0041399.1"/>
    </source>
</evidence>
<sequence length="954" mass="106677">MRECSRRSTLMLSHAVPIEATLQLAVERQQQQQRSIPLMKRESSALQCRMCITVQLAPRGDPWNIFLNVGLAVYTLCTSERVRGTRSGIHTNRKRVILLLGSRRRVGPIILVLTYNVVHAERRLVHSSLRNPIEVIRQVRVKIRFTIVPQQQQVYEHYIPAHTRLASRARKFFTRQEKIWVGMRARALRASLCKIASTIVWCATASPCAFNAAIIGKKRRRRLSTTTMMREPMCRAREIQSRWKRRVGVYDSCCRFCYRYCWQKEQLDPSFHSNSSIVSIIFFFKCLSSAQKNKKTNSRIMLYAKFEERKMFMTHRITDSLYKVEKQNVHGEAPLDSSALPLEHRSVYGPPAQYGAPALPHGGAEENWPLATSDTPQIKHLQVQCEKTHMRVNIEFDRPFYGMIFSKGFYSDPHCVHLKPGTGHLSATFEIFLNSCGMSSSANHNVAPYGSPTPSGSYVENTIIIQYDPYVQEVWDQARKLRCTWYDFYEKAVTFRPFQVDMLHAVTANFLGDNLQCWMQIQVGKGPWASEVSGIVKIGQTMTMVLAIKDDENKFDMLVRNCVAHDGKRAPIQLVDQYGCVVRPKIMSRFQKIKNFGPSASVVSFAYFQAFKFPDSMNVHFQCVIQVCRYNCPEPKCAGHPGLEGYSSNNNIASEYGAPVHQGISSEYGAPPIPEYGIPPAYADPRHPSGPTGAYSEPSPDVVPAPQAQVSSSSPSSTSSNNNQNNNDNTASSSAPQSAAQTAQQQQQDVHLPPPPLPGHPATTYQTVKRKGTVGSDELEGNLATLGGRPRSVEGLSAELRGVRRRRNVIEINKDQIEDTFHTITLVATPTNRVYKRAAQEMTDVNTSRIIQVVAPGDVNFALGTQGGADNDTTTVVIQDAATNTDPETICMSLPGFVGGLVMLLLVIVVASLVAAFLYVRVRQVDRKTAGFANMGFAHPAYMAENHPELVKVK</sequence>
<dbReference type="Pfam" id="PF25057">
    <property type="entry name" value="CUT_N"/>
    <property type="match status" value="1"/>
</dbReference>
<dbReference type="AlphaFoldDB" id="A0A6H5IZI6"/>
<gene>
    <name evidence="4" type="ORF">TBRA_LOCUS13067</name>
</gene>
<accession>A0A6H5IZI6</accession>
<feature type="transmembrane region" description="Helical" evidence="2">
    <location>
        <begin position="897"/>
        <end position="920"/>
    </location>
</feature>
<dbReference type="InterPro" id="IPR057475">
    <property type="entry name" value="CUT_C"/>
</dbReference>
<dbReference type="Pfam" id="PF25301">
    <property type="entry name" value="CUT_C"/>
    <property type="match status" value="1"/>
</dbReference>
<feature type="compositionally biased region" description="Low complexity" evidence="1">
    <location>
        <begin position="702"/>
        <end position="751"/>
    </location>
</feature>
<feature type="region of interest" description="Disordered" evidence="1">
    <location>
        <begin position="771"/>
        <end position="790"/>
    </location>
</feature>
<keyword evidence="5" id="KW-1185">Reference proteome</keyword>
<feature type="domain" description="ZP" evidence="3">
    <location>
        <begin position="384"/>
        <end position="644"/>
    </location>
</feature>
<keyword evidence="2" id="KW-1133">Transmembrane helix</keyword>
<dbReference type="OrthoDB" id="10062424at2759"/>
<dbReference type="InterPro" id="IPR001507">
    <property type="entry name" value="ZP_dom"/>
</dbReference>